<keyword evidence="2" id="KW-1185">Reference proteome</keyword>
<gene>
    <name evidence="1" type="ORF">SCUD_LOCUS14525</name>
</gene>
<reference evidence="1 2" key="2">
    <citation type="submission" date="2018-11" db="EMBL/GenBank/DDBJ databases">
        <authorList>
            <consortium name="Pathogen Informatics"/>
        </authorList>
    </citation>
    <scope>NUCLEOTIDE SEQUENCE [LARGE SCALE GENOMIC DNA]</scope>
    <source>
        <strain evidence="1">Dakar</strain>
        <strain evidence="2">Dakar, Senegal</strain>
    </source>
</reference>
<organism evidence="3">
    <name type="scientific">Schistosoma curassoni</name>
    <dbReference type="NCBI Taxonomy" id="6186"/>
    <lineage>
        <taxon>Eukaryota</taxon>
        <taxon>Metazoa</taxon>
        <taxon>Spiralia</taxon>
        <taxon>Lophotrochozoa</taxon>
        <taxon>Platyhelminthes</taxon>
        <taxon>Trematoda</taxon>
        <taxon>Digenea</taxon>
        <taxon>Strigeidida</taxon>
        <taxon>Schistosomatoidea</taxon>
        <taxon>Schistosomatidae</taxon>
        <taxon>Schistosoma</taxon>
    </lineage>
</organism>
<name>A0A183KHM4_9TREM</name>
<sequence length="31" mass="3882">MRIIYNTISRRCKMCNQWTYVKLFIINVFIL</sequence>
<dbReference type="AlphaFoldDB" id="A0A183KHM4"/>
<protein>
    <submittedName>
        <fullName evidence="1 3">Uncharacterized protein</fullName>
    </submittedName>
</protein>
<dbReference type="WBParaSite" id="SCUD_0001452801-mRNA-1">
    <property type="protein sequence ID" value="SCUD_0001452801-mRNA-1"/>
    <property type="gene ID" value="SCUD_0001452801"/>
</dbReference>
<evidence type="ECO:0000313" key="1">
    <source>
        <dbReference type="EMBL" id="VDP56677.1"/>
    </source>
</evidence>
<dbReference type="Proteomes" id="UP000279833">
    <property type="component" value="Unassembled WGS sequence"/>
</dbReference>
<dbReference type="EMBL" id="UZAK01036792">
    <property type="protein sequence ID" value="VDP56677.1"/>
    <property type="molecule type" value="Genomic_DNA"/>
</dbReference>
<reference evidence="3" key="1">
    <citation type="submission" date="2016-06" db="UniProtKB">
        <authorList>
            <consortium name="WormBaseParasite"/>
        </authorList>
    </citation>
    <scope>IDENTIFICATION</scope>
</reference>
<evidence type="ECO:0000313" key="3">
    <source>
        <dbReference type="WBParaSite" id="SCUD_0001452801-mRNA-1"/>
    </source>
</evidence>
<accession>A0A183KHM4</accession>
<proteinExistence type="predicted"/>
<evidence type="ECO:0000313" key="2">
    <source>
        <dbReference type="Proteomes" id="UP000279833"/>
    </source>
</evidence>